<proteinExistence type="predicted"/>
<protein>
    <submittedName>
        <fullName evidence="1">HAD hydrolase-like protein</fullName>
    </submittedName>
</protein>
<gene>
    <name evidence="1" type="ORF">MRK42_17415</name>
</gene>
<reference evidence="1" key="1">
    <citation type="submission" date="2022-03" db="EMBL/GenBank/DDBJ databases">
        <title>Sea Food Isolates.</title>
        <authorList>
            <person name="Li C."/>
        </authorList>
    </citation>
    <scope>NUCLEOTIDE SEQUENCE</scope>
    <source>
        <strain evidence="1">19NY04SH05-1</strain>
    </source>
</reference>
<dbReference type="InterPro" id="IPR036412">
    <property type="entry name" value="HAD-like_sf"/>
</dbReference>
<dbReference type="Gene3D" id="1.10.150.240">
    <property type="entry name" value="Putative phosphatase, domain 2"/>
    <property type="match status" value="1"/>
</dbReference>
<dbReference type="GO" id="GO:0005829">
    <property type="term" value="C:cytosol"/>
    <property type="evidence" value="ECO:0007669"/>
    <property type="project" value="TreeGrafter"/>
</dbReference>
<dbReference type="GO" id="GO:0004713">
    <property type="term" value="F:protein tyrosine kinase activity"/>
    <property type="evidence" value="ECO:0007669"/>
    <property type="project" value="TreeGrafter"/>
</dbReference>
<dbReference type="SFLD" id="SFLDG01129">
    <property type="entry name" value="C1.5:_HAD__Beta-PGM__Phosphata"/>
    <property type="match status" value="1"/>
</dbReference>
<organism evidence="1">
    <name type="scientific">Aeromonas sp. 19NY04SH05-1</name>
    <dbReference type="NCBI Taxonomy" id="2920537"/>
    <lineage>
        <taxon>Bacteria</taxon>
        <taxon>Pseudomonadati</taxon>
        <taxon>Pseudomonadota</taxon>
        <taxon>Gammaproteobacteria</taxon>
        <taxon>Aeromonadales</taxon>
        <taxon>Aeromonadaceae</taxon>
        <taxon>Aeromonas</taxon>
    </lineage>
</organism>
<dbReference type="InterPro" id="IPR023214">
    <property type="entry name" value="HAD_sf"/>
</dbReference>
<evidence type="ECO:0000313" key="1">
    <source>
        <dbReference type="EMBL" id="XAG40749.1"/>
    </source>
</evidence>
<dbReference type="PANTHER" id="PTHR43434:SF20">
    <property type="entry name" value="5'-NUCLEOTIDASE"/>
    <property type="match status" value="1"/>
</dbReference>
<dbReference type="Pfam" id="PF13419">
    <property type="entry name" value="HAD_2"/>
    <property type="match status" value="1"/>
</dbReference>
<name>A0AAU6T747_9GAMM</name>
<keyword evidence="1" id="KW-0378">Hydrolase</keyword>
<dbReference type="SFLD" id="SFLDS00003">
    <property type="entry name" value="Haloacid_Dehalogenase"/>
    <property type="match status" value="1"/>
</dbReference>
<dbReference type="AlphaFoldDB" id="A0AAU6T747"/>
<dbReference type="PANTHER" id="PTHR43434">
    <property type="entry name" value="PHOSPHOGLYCOLATE PHOSPHATASE"/>
    <property type="match status" value="1"/>
</dbReference>
<sequence>MSKDFIVFDLDGTISDPKDGIVRSINYALVEHDLAPKSEQELQRYIGPPLNVAFKELSNSTDTNLILSLVAKYRERYSDVGFSENKLYEGIISSLEALNNNYPLEVCTSKRVDFAERILTLFKLEHLFEFVSGGDVEITKVSQLSGLLSGGTIGSGSVMVGDRNTDLIGAHRNKLKSVGVLWGYGDYAELSSENPSMILCSPNELIKITTKQRS</sequence>
<dbReference type="InterPro" id="IPR050155">
    <property type="entry name" value="HAD-like_hydrolase_sf"/>
</dbReference>
<dbReference type="InterPro" id="IPR041492">
    <property type="entry name" value="HAD_2"/>
</dbReference>
<dbReference type="EMBL" id="CP095328">
    <property type="protein sequence ID" value="XAG40749.1"/>
    <property type="molecule type" value="Genomic_DNA"/>
</dbReference>
<dbReference type="GO" id="GO:0016787">
    <property type="term" value="F:hydrolase activity"/>
    <property type="evidence" value="ECO:0007669"/>
    <property type="project" value="UniProtKB-KW"/>
</dbReference>
<dbReference type="InterPro" id="IPR023198">
    <property type="entry name" value="PGP-like_dom2"/>
</dbReference>
<dbReference type="Gene3D" id="3.40.50.1000">
    <property type="entry name" value="HAD superfamily/HAD-like"/>
    <property type="match status" value="1"/>
</dbReference>
<accession>A0AAU6T747</accession>
<dbReference type="RefSeq" id="WP_354688393.1">
    <property type="nucleotide sequence ID" value="NZ_CP095328.1"/>
</dbReference>
<dbReference type="SUPFAM" id="SSF56784">
    <property type="entry name" value="HAD-like"/>
    <property type="match status" value="1"/>
</dbReference>